<keyword evidence="4" id="KW-0963">Cytoplasm</keyword>
<protein>
    <submittedName>
        <fullName evidence="7">Uncharacterized protein</fullName>
    </submittedName>
</protein>
<evidence type="ECO:0000256" key="6">
    <source>
        <dbReference type="SAM" id="MobiDB-lite"/>
    </source>
</evidence>
<dbReference type="AlphaFoldDB" id="A0ABD1KBT1"/>
<dbReference type="PANTHER" id="PTHR14315:SF20">
    <property type="entry name" value="SIMILAR TO VERTEBRATE MID1 INTERACTING-LIKE PROTEIN"/>
    <property type="match status" value="1"/>
</dbReference>
<evidence type="ECO:0000256" key="3">
    <source>
        <dbReference type="ARBA" id="ARBA00009488"/>
    </source>
</evidence>
<proteinExistence type="inferred from homology"/>
<dbReference type="PANTHER" id="PTHR14315">
    <property type="entry name" value="SPOT14 FAMILY MEMBER"/>
    <property type="match status" value="1"/>
</dbReference>
<dbReference type="GO" id="GO:0005737">
    <property type="term" value="C:cytoplasm"/>
    <property type="evidence" value="ECO:0007669"/>
    <property type="project" value="UniProtKB-SubCell"/>
</dbReference>
<dbReference type="Gene3D" id="6.10.140.1610">
    <property type="match status" value="1"/>
</dbReference>
<keyword evidence="5" id="KW-0539">Nucleus</keyword>
<evidence type="ECO:0000313" key="7">
    <source>
        <dbReference type="EMBL" id="KAL2096644.1"/>
    </source>
</evidence>
<dbReference type="InterPro" id="IPR009786">
    <property type="entry name" value="Spot_14"/>
</dbReference>
<feature type="region of interest" description="Disordered" evidence="6">
    <location>
        <begin position="81"/>
        <end position="108"/>
    </location>
</feature>
<accession>A0ABD1KBT1</accession>
<evidence type="ECO:0000256" key="5">
    <source>
        <dbReference type="ARBA" id="ARBA00023242"/>
    </source>
</evidence>
<evidence type="ECO:0000256" key="2">
    <source>
        <dbReference type="ARBA" id="ARBA00004496"/>
    </source>
</evidence>
<evidence type="ECO:0000313" key="8">
    <source>
        <dbReference type="Proteomes" id="UP001591681"/>
    </source>
</evidence>
<dbReference type="Proteomes" id="UP001591681">
    <property type="component" value="Unassembled WGS sequence"/>
</dbReference>
<organism evidence="7 8">
    <name type="scientific">Coilia grayii</name>
    <name type="common">Gray's grenadier anchovy</name>
    <dbReference type="NCBI Taxonomy" id="363190"/>
    <lineage>
        <taxon>Eukaryota</taxon>
        <taxon>Metazoa</taxon>
        <taxon>Chordata</taxon>
        <taxon>Craniata</taxon>
        <taxon>Vertebrata</taxon>
        <taxon>Euteleostomi</taxon>
        <taxon>Actinopterygii</taxon>
        <taxon>Neopterygii</taxon>
        <taxon>Teleostei</taxon>
        <taxon>Clupei</taxon>
        <taxon>Clupeiformes</taxon>
        <taxon>Clupeoidei</taxon>
        <taxon>Engraulidae</taxon>
        <taxon>Coilinae</taxon>
        <taxon>Coilia</taxon>
    </lineage>
</organism>
<comment type="caution">
    <text evidence="7">The sequence shown here is derived from an EMBL/GenBank/DDBJ whole genome shotgun (WGS) entry which is preliminary data.</text>
</comment>
<evidence type="ECO:0000256" key="1">
    <source>
        <dbReference type="ARBA" id="ARBA00004123"/>
    </source>
</evidence>
<sequence>MKWRYPMKVDHKGKKTQNVPSVYMSTAALWHPLVNYSSSQRAEISSQRRPVVDLLIDPPVIRLEAEDELSAGEGHPCSACLVTTTTTPTAGPQQDKPSDRNMQNPEAKLSRSSLLLSLKRYSAAVHTMEQTVLIPSLLREVPSDDVLEQETAEDAKDLYDCYLMLKAIRNTVDSGLGQPYDDTKVKVGHAGPRKGMEDLELDADPEVLLKFHLRGLFSVMVHLTKTSQSLTAKYMDIIGISN</sequence>
<keyword evidence="8" id="KW-1185">Reference proteome</keyword>
<dbReference type="InterPro" id="IPR053719">
    <property type="entry name" value="Lipogen_MT_Stabilize_sf"/>
</dbReference>
<comment type="similarity">
    <text evidence="3">Belongs to the SPOT14 family.</text>
</comment>
<reference evidence="7 8" key="1">
    <citation type="submission" date="2024-09" db="EMBL/GenBank/DDBJ databases">
        <title>A chromosome-level genome assembly of Gray's grenadier anchovy, Coilia grayii.</title>
        <authorList>
            <person name="Fu Z."/>
        </authorList>
    </citation>
    <scope>NUCLEOTIDE SEQUENCE [LARGE SCALE GENOMIC DNA]</scope>
    <source>
        <strain evidence="7">G4</strain>
        <tissue evidence="7">Muscle</tissue>
    </source>
</reference>
<evidence type="ECO:0000256" key="4">
    <source>
        <dbReference type="ARBA" id="ARBA00022490"/>
    </source>
</evidence>
<dbReference type="EMBL" id="JBHFQA010000007">
    <property type="protein sequence ID" value="KAL2096644.1"/>
    <property type="molecule type" value="Genomic_DNA"/>
</dbReference>
<dbReference type="Pfam" id="PF07084">
    <property type="entry name" value="Spot_14"/>
    <property type="match status" value="1"/>
</dbReference>
<gene>
    <name evidence="7" type="ORF">ACEWY4_008792</name>
</gene>
<dbReference type="GO" id="GO:0005634">
    <property type="term" value="C:nucleus"/>
    <property type="evidence" value="ECO:0007669"/>
    <property type="project" value="UniProtKB-SubCell"/>
</dbReference>
<name>A0ABD1KBT1_9TELE</name>
<comment type="subcellular location">
    <subcellularLocation>
        <location evidence="2">Cytoplasm</location>
    </subcellularLocation>
    <subcellularLocation>
        <location evidence="1">Nucleus</location>
    </subcellularLocation>
</comment>